<sequence>MLENIDSFIRSCNAADPQNSWLLAGDPIAVQSSSTVVPPPRYDGFRIPLRFTFQHDIIVCQCRDVMWWYQRRRGRQDSERDGCGFSLSGQVLHNTGVVSGVSRLDVIDE</sequence>
<dbReference type="Proteomes" id="UP000186922">
    <property type="component" value="Unassembled WGS sequence"/>
</dbReference>
<dbReference type="EMBL" id="BDGG01000001">
    <property type="protein sequence ID" value="GAU88178.1"/>
    <property type="molecule type" value="Genomic_DNA"/>
</dbReference>
<keyword evidence="2" id="KW-1185">Reference proteome</keyword>
<evidence type="ECO:0000313" key="1">
    <source>
        <dbReference type="EMBL" id="GAU88178.1"/>
    </source>
</evidence>
<comment type="caution">
    <text evidence="1">The sequence shown here is derived from an EMBL/GenBank/DDBJ whole genome shotgun (WGS) entry which is preliminary data.</text>
</comment>
<organism evidence="1 2">
    <name type="scientific">Ramazzottius varieornatus</name>
    <name type="common">Water bear</name>
    <name type="synonym">Tardigrade</name>
    <dbReference type="NCBI Taxonomy" id="947166"/>
    <lineage>
        <taxon>Eukaryota</taxon>
        <taxon>Metazoa</taxon>
        <taxon>Ecdysozoa</taxon>
        <taxon>Tardigrada</taxon>
        <taxon>Eutardigrada</taxon>
        <taxon>Parachela</taxon>
        <taxon>Hypsibioidea</taxon>
        <taxon>Ramazzottiidae</taxon>
        <taxon>Ramazzottius</taxon>
    </lineage>
</organism>
<name>A0A1D1UPU8_RAMVA</name>
<gene>
    <name evidence="1" type="primary">RvY_00923-1</name>
    <name evidence="1" type="synonym">RvY_00923.1</name>
    <name evidence="1" type="ORF">RvY_00923</name>
</gene>
<reference evidence="1 2" key="1">
    <citation type="journal article" date="2016" name="Nat. Commun.">
        <title>Extremotolerant tardigrade genome and improved radiotolerance of human cultured cells by tardigrade-unique protein.</title>
        <authorList>
            <person name="Hashimoto T."/>
            <person name="Horikawa D.D."/>
            <person name="Saito Y."/>
            <person name="Kuwahara H."/>
            <person name="Kozuka-Hata H."/>
            <person name="Shin-I T."/>
            <person name="Minakuchi Y."/>
            <person name="Ohishi K."/>
            <person name="Motoyama A."/>
            <person name="Aizu T."/>
            <person name="Enomoto A."/>
            <person name="Kondo K."/>
            <person name="Tanaka S."/>
            <person name="Hara Y."/>
            <person name="Koshikawa S."/>
            <person name="Sagara H."/>
            <person name="Miura T."/>
            <person name="Yokobori S."/>
            <person name="Miyagawa K."/>
            <person name="Suzuki Y."/>
            <person name="Kubo T."/>
            <person name="Oyama M."/>
            <person name="Kohara Y."/>
            <person name="Fujiyama A."/>
            <person name="Arakawa K."/>
            <person name="Katayama T."/>
            <person name="Toyoda A."/>
            <person name="Kunieda T."/>
        </authorList>
    </citation>
    <scope>NUCLEOTIDE SEQUENCE [LARGE SCALE GENOMIC DNA]</scope>
    <source>
        <strain evidence="1 2">YOKOZUNA-1</strain>
    </source>
</reference>
<dbReference type="AlphaFoldDB" id="A0A1D1UPU8"/>
<evidence type="ECO:0000313" key="2">
    <source>
        <dbReference type="Proteomes" id="UP000186922"/>
    </source>
</evidence>
<accession>A0A1D1UPU8</accession>
<protein>
    <submittedName>
        <fullName evidence="1">Uncharacterized protein</fullName>
    </submittedName>
</protein>
<proteinExistence type="predicted"/>